<dbReference type="PROSITE" id="PS00122">
    <property type="entry name" value="CARBOXYLESTERASE_B_1"/>
    <property type="match status" value="1"/>
</dbReference>
<dbReference type="OrthoDB" id="408631at2759"/>
<dbReference type="eggNOG" id="KOG4389">
    <property type="taxonomic scope" value="Eukaryota"/>
</dbReference>
<dbReference type="SUPFAM" id="SSF53474">
    <property type="entry name" value="alpha/beta-Hydrolases"/>
    <property type="match status" value="1"/>
</dbReference>
<evidence type="ECO:0000313" key="6">
    <source>
        <dbReference type="Proteomes" id="UP000001861"/>
    </source>
</evidence>
<dbReference type="InterPro" id="IPR002018">
    <property type="entry name" value="CarbesteraseB"/>
</dbReference>
<feature type="signal peptide" evidence="3">
    <location>
        <begin position="1"/>
        <end position="18"/>
    </location>
</feature>
<dbReference type="InParanoid" id="A8NCU6"/>
<dbReference type="GeneID" id="6009119"/>
<dbReference type="PANTHER" id="PTHR11559">
    <property type="entry name" value="CARBOXYLESTERASE"/>
    <property type="match status" value="1"/>
</dbReference>
<protein>
    <recommendedName>
        <fullName evidence="3">Carboxylic ester hydrolase</fullName>
        <ecNumber evidence="3">3.1.1.-</ecNumber>
    </recommendedName>
</protein>
<feature type="domain" description="Carboxylesterase type B" evidence="4">
    <location>
        <begin position="190"/>
        <end position="542"/>
    </location>
</feature>
<dbReference type="InterPro" id="IPR019826">
    <property type="entry name" value="Carboxylesterase_B_AS"/>
</dbReference>
<dbReference type="KEGG" id="cci:CC1G_08580"/>
<gene>
    <name evidence="5" type="ORF">CC1G_08580</name>
</gene>
<feature type="chain" id="PRO_5005122018" description="Carboxylic ester hydrolase" evidence="3">
    <location>
        <begin position="19"/>
        <end position="554"/>
    </location>
</feature>
<dbReference type="VEuPathDB" id="FungiDB:CC1G_08580"/>
<dbReference type="InterPro" id="IPR029058">
    <property type="entry name" value="AB_hydrolase_fold"/>
</dbReference>
<dbReference type="OMA" id="AKECHLW"/>
<dbReference type="Gene3D" id="3.40.50.1820">
    <property type="entry name" value="alpha/beta hydrolase"/>
    <property type="match status" value="1"/>
</dbReference>
<keyword evidence="2 3" id="KW-0378">Hydrolase</keyword>
<dbReference type="GO" id="GO:0016787">
    <property type="term" value="F:hydrolase activity"/>
    <property type="evidence" value="ECO:0007669"/>
    <property type="project" value="UniProtKB-KW"/>
</dbReference>
<dbReference type="EC" id="3.1.1.-" evidence="3"/>
<sequence>MKLKRFAVLGAVTATAVAATPKVKIGRTTVVGRENATAGVDFFGGIPFAEPPVGSLRFRSPILKTRYTETTLSRQAAMERRVFNRCVHDRSVVVTASLNRKKLKPLVIPLADTSEDCLSINVVGPTGTRIGDKLPVLRRVGTPVIYVNFNYRLGPFGFPQGQEGDCDSRLLFHSVAHRRGLVAHDRRELNLGMKDVTAALEWVHANINFFGGDKNKITIFGESAGAITIGILYLNRQFEKLVRGAALTPPLCEIFQSGSSNSLPLCTAAERESEWQAFVRAIPSCANLATSGNTFACLQNATREEIAGNYLNSLGPNFMVDMVFSPTRDRGPGSLLPEIPSRLYSQGKFARIPYIAGTNLDEGTLFATSDGNADLEAGIVASVSPPLVDSTQFEQAIDGLMEQYPDVPALGSPYNTGDELFGFPSVYKRHSAIPGIELEVLAEGDMLFDAPRRQWMQATAQRGVKSYGYLFTHPHPGPLGVLHAAEIPFVYGPPPDPLAAAQSLSVAMVDYWISFTDSLDPNDGKGVQRPVWPSYTNRNQRLAYLISNALAFRR</sequence>
<feature type="domain" description="Carboxylesterase type B" evidence="4">
    <location>
        <begin position="21"/>
        <end position="137"/>
    </location>
</feature>
<proteinExistence type="inferred from homology"/>
<evidence type="ECO:0000313" key="5">
    <source>
        <dbReference type="EMBL" id="EAU89173.2"/>
    </source>
</evidence>
<dbReference type="InterPro" id="IPR050309">
    <property type="entry name" value="Type-B_Carboxylest/Lipase"/>
</dbReference>
<dbReference type="Pfam" id="PF00135">
    <property type="entry name" value="COesterase"/>
    <property type="match status" value="2"/>
</dbReference>
<dbReference type="RefSeq" id="XP_001832630.2">
    <property type="nucleotide sequence ID" value="XM_001832578.2"/>
</dbReference>
<name>A8NCU6_COPC7</name>
<keyword evidence="3" id="KW-0732">Signal</keyword>
<evidence type="ECO:0000256" key="3">
    <source>
        <dbReference type="RuleBase" id="RU361235"/>
    </source>
</evidence>
<accession>A8NCU6</accession>
<dbReference type="HOGENOM" id="CLU_006586_10_6_1"/>
<dbReference type="AlphaFoldDB" id="A8NCU6"/>
<dbReference type="Proteomes" id="UP000001861">
    <property type="component" value="Unassembled WGS sequence"/>
</dbReference>
<comment type="caution">
    <text evidence="5">The sequence shown here is derived from an EMBL/GenBank/DDBJ whole genome shotgun (WGS) entry which is preliminary data.</text>
</comment>
<comment type="similarity">
    <text evidence="1 3">Belongs to the type-B carboxylesterase/lipase family.</text>
</comment>
<keyword evidence="6" id="KW-1185">Reference proteome</keyword>
<evidence type="ECO:0000256" key="2">
    <source>
        <dbReference type="ARBA" id="ARBA00022801"/>
    </source>
</evidence>
<evidence type="ECO:0000259" key="4">
    <source>
        <dbReference type="Pfam" id="PF00135"/>
    </source>
</evidence>
<organism evidence="5 6">
    <name type="scientific">Coprinopsis cinerea (strain Okayama-7 / 130 / ATCC MYA-4618 / FGSC 9003)</name>
    <name type="common">Inky cap fungus</name>
    <name type="synonym">Hormographiella aspergillata</name>
    <dbReference type="NCBI Taxonomy" id="240176"/>
    <lineage>
        <taxon>Eukaryota</taxon>
        <taxon>Fungi</taxon>
        <taxon>Dikarya</taxon>
        <taxon>Basidiomycota</taxon>
        <taxon>Agaricomycotina</taxon>
        <taxon>Agaricomycetes</taxon>
        <taxon>Agaricomycetidae</taxon>
        <taxon>Agaricales</taxon>
        <taxon>Agaricineae</taxon>
        <taxon>Psathyrellaceae</taxon>
        <taxon>Coprinopsis</taxon>
    </lineage>
</organism>
<evidence type="ECO:0000256" key="1">
    <source>
        <dbReference type="ARBA" id="ARBA00005964"/>
    </source>
</evidence>
<reference evidence="5 6" key="1">
    <citation type="journal article" date="2010" name="Proc. Natl. Acad. Sci. U.S.A.">
        <title>Insights into evolution of multicellular fungi from the assembled chromosomes of the mushroom Coprinopsis cinerea (Coprinus cinereus).</title>
        <authorList>
            <person name="Stajich J.E."/>
            <person name="Wilke S.K."/>
            <person name="Ahren D."/>
            <person name="Au C.H."/>
            <person name="Birren B.W."/>
            <person name="Borodovsky M."/>
            <person name="Burns C."/>
            <person name="Canback B."/>
            <person name="Casselton L.A."/>
            <person name="Cheng C.K."/>
            <person name="Deng J."/>
            <person name="Dietrich F.S."/>
            <person name="Fargo D.C."/>
            <person name="Farman M.L."/>
            <person name="Gathman A.C."/>
            <person name="Goldberg J."/>
            <person name="Guigo R."/>
            <person name="Hoegger P.J."/>
            <person name="Hooker J.B."/>
            <person name="Huggins A."/>
            <person name="James T.Y."/>
            <person name="Kamada T."/>
            <person name="Kilaru S."/>
            <person name="Kodira C."/>
            <person name="Kues U."/>
            <person name="Kupfer D."/>
            <person name="Kwan H.S."/>
            <person name="Lomsadze A."/>
            <person name="Li W."/>
            <person name="Lilly W.W."/>
            <person name="Ma L.J."/>
            <person name="Mackey A.J."/>
            <person name="Manning G."/>
            <person name="Martin F."/>
            <person name="Muraguchi H."/>
            <person name="Natvig D.O."/>
            <person name="Palmerini H."/>
            <person name="Ramesh M.A."/>
            <person name="Rehmeyer C.J."/>
            <person name="Roe B.A."/>
            <person name="Shenoy N."/>
            <person name="Stanke M."/>
            <person name="Ter-Hovhannisyan V."/>
            <person name="Tunlid A."/>
            <person name="Velagapudi R."/>
            <person name="Vision T.J."/>
            <person name="Zeng Q."/>
            <person name="Zolan M.E."/>
            <person name="Pukkila P.J."/>
        </authorList>
    </citation>
    <scope>NUCLEOTIDE SEQUENCE [LARGE SCALE GENOMIC DNA]</scope>
    <source>
        <strain evidence="6">Okayama-7 / 130 / ATCC MYA-4618 / FGSC 9003</strain>
    </source>
</reference>
<dbReference type="EMBL" id="AACS02000009">
    <property type="protein sequence ID" value="EAU89173.2"/>
    <property type="molecule type" value="Genomic_DNA"/>
</dbReference>